<keyword evidence="2" id="KW-0813">Transport</keyword>
<evidence type="ECO:0000256" key="3">
    <source>
        <dbReference type="ARBA" id="ARBA00022729"/>
    </source>
</evidence>
<dbReference type="InterPro" id="IPR006311">
    <property type="entry name" value="TAT_signal"/>
</dbReference>
<organism evidence="6 7">
    <name type="scientific">Halobium palmae</name>
    <dbReference type="NCBI Taxonomy" id="1776492"/>
    <lineage>
        <taxon>Archaea</taxon>
        <taxon>Methanobacteriati</taxon>
        <taxon>Methanobacteriota</taxon>
        <taxon>Stenosarchaea group</taxon>
        <taxon>Halobacteria</taxon>
        <taxon>Halobacteriales</taxon>
        <taxon>Haloferacaceae</taxon>
        <taxon>Halobium</taxon>
    </lineage>
</organism>
<dbReference type="AlphaFoldDB" id="A0ABD5S0R7"/>
<dbReference type="PANTHER" id="PTHR30290:SF9">
    <property type="entry name" value="OLIGOPEPTIDE-BINDING PROTEIN APPA"/>
    <property type="match status" value="1"/>
</dbReference>
<evidence type="ECO:0000256" key="4">
    <source>
        <dbReference type="SAM" id="MobiDB-lite"/>
    </source>
</evidence>
<dbReference type="PROSITE" id="PS51318">
    <property type="entry name" value="TAT"/>
    <property type="match status" value="1"/>
</dbReference>
<dbReference type="InterPro" id="IPR023765">
    <property type="entry name" value="SBP_5_CS"/>
</dbReference>
<evidence type="ECO:0000313" key="6">
    <source>
        <dbReference type="EMBL" id="MFC6724827.1"/>
    </source>
</evidence>
<accession>A0ABD5S0R7</accession>
<dbReference type="SUPFAM" id="SSF53850">
    <property type="entry name" value="Periplasmic binding protein-like II"/>
    <property type="match status" value="1"/>
</dbReference>
<dbReference type="InterPro" id="IPR000914">
    <property type="entry name" value="SBP_5_dom"/>
</dbReference>
<proteinExistence type="inferred from homology"/>
<comment type="caution">
    <text evidence="6">The sequence shown here is derived from an EMBL/GenBank/DDBJ whole genome shotgun (WGS) entry which is preliminary data.</text>
</comment>
<name>A0ABD5S0R7_9EURY</name>
<dbReference type="EMBL" id="JBHSWU010000293">
    <property type="protein sequence ID" value="MFC6724827.1"/>
    <property type="molecule type" value="Genomic_DNA"/>
</dbReference>
<feature type="compositionally biased region" description="Polar residues" evidence="4">
    <location>
        <begin position="39"/>
        <end position="52"/>
    </location>
</feature>
<feature type="domain" description="Solute-binding protein family 5" evidence="5">
    <location>
        <begin position="119"/>
        <end position="479"/>
    </location>
</feature>
<reference evidence="6 7" key="1">
    <citation type="journal article" date="2019" name="Int. J. Syst. Evol. Microbiol.">
        <title>The Global Catalogue of Microorganisms (GCM) 10K type strain sequencing project: providing services to taxonomists for standard genome sequencing and annotation.</title>
        <authorList>
            <consortium name="The Broad Institute Genomics Platform"/>
            <consortium name="The Broad Institute Genome Sequencing Center for Infectious Disease"/>
            <person name="Wu L."/>
            <person name="Ma J."/>
        </authorList>
    </citation>
    <scope>NUCLEOTIDE SEQUENCE [LARGE SCALE GENOMIC DNA]</scope>
    <source>
        <strain evidence="6 7">NBRC 111368</strain>
    </source>
</reference>
<dbReference type="GO" id="GO:0042597">
    <property type="term" value="C:periplasmic space"/>
    <property type="evidence" value="ECO:0007669"/>
    <property type="project" value="UniProtKB-ARBA"/>
</dbReference>
<evidence type="ECO:0000259" key="5">
    <source>
        <dbReference type="Pfam" id="PF00496"/>
    </source>
</evidence>
<evidence type="ECO:0000256" key="1">
    <source>
        <dbReference type="ARBA" id="ARBA00005695"/>
    </source>
</evidence>
<protein>
    <submittedName>
        <fullName evidence="6">ABC transporter substrate-binding protein</fullName>
    </submittedName>
</protein>
<gene>
    <name evidence="6" type="ORF">ACFQE1_10685</name>
</gene>
<dbReference type="InterPro" id="IPR030678">
    <property type="entry name" value="Peptide/Ni-bd"/>
</dbReference>
<evidence type="ECO:0000256" key="2">
    <source>
        <dbReference type="ARBA" id="ARBA00022448"/>
    </source>
</evidence>
<dbReference type="InterPro" id="IPR039424">
    <property type="entry name" value="SBP_5"/>
</dbReference>
<dbReference type="PROSITE" id="PS01040">
    <property type="entry name" value="SBP_BACTERIAL_5"/>
    <property type="match status" value="1"/>
</dbReference>
<feature type="region of interest" description="Disordered" evidence="4">
    <location>
        <begin position="26"/>
        <end position="95"/>
    </location>
</feature>
<dbReference type="PIRSF" id="PIRSF002741">
    <property type="entry name" value="MppA"/>
    <property type="match status" value="1"/>
</dbReference>
<dbReference type="Gene3D" id="3.10.105.10">
    <property type="entry name" value="Dipeptide-binding Protein, Domain 3"/>
    <property type="match status" value="1"/>
</dbReference>
<sequence>MPGEERSGVGRRRFLALAGGAAGAAGLAGCSGVIGNDPDTGTSERTGTESDSATGTTGTPETTETTTDPEDDGAAFPITVTQGQFPPGLDPHAHRQTPADNVLLHCYEGVLARDRYGRIVEGLATNYERLQNGNEVRFEIREDVSFHDGSTLTPEDVAYSVNRVVDESTGFRSPQRGQLDGVSGASVVDGEPAVEVTSSGINPVVFSAFASYCDVLSKRWMDEHEHSYLSSHAMGTGPFVLESFEAGRRIVMSRFDGYWNEPAEVTEVTFTAETDSGARVESLLNGESTIVTDVPPAGVGRINDSRTARVASTPSTRILFAAMRHDVKPFDSATFRRAMNLAVDLTSVVENVLQGFGEQTGQPTLEGFTGHDSNVKPYPYDPEQAEQLVEESGYAGAELTLHVPVGRYLKGVEIAQSVAGYVDELPNVSATVKRREFQSFASDLLSPTDRDDPAWYLAGWGEPTTDGAFVMRPLLSSTGRLSTWSNDEFDQLLERANTRTGDERANVLTEANKLAHDRTPWIFLNRQYSVYGVSSDVAWDPRRDERLDAYEMSRDD</sequence>
<dbReference type="Proteomes" id="UP001596328">
    <property type="component" value="Unassembled WGS sequence"/>
</dbReference>
<feature type="compositionally biased region" description="Low complexity" evidence="4">
    <location>
        <begin position="53"/>
        <end position="66"/>
    </location>
</feature>
<comment type="similarity">
    <text evidence="1">Belongs to the bacterial solute-binding protein 5 family.</text>
</comment>
<keyword evidence="3" id="KW-0732">Signal</keyword>
<dbReference type="Pfam" id="PF00496">
    <property type="entry name" value="SBP_bac_5"/>
    <property type="match status" value="1"/>
</dbReference>
<dbReference type="Gene3D" id="3.90.76.10">
    <property type="entry name" value="Dipeptide-binding Protein, Domain 1"/>
    <property type="match status" value="1"/>
</dbReference>
<dbReference type="PANTHER" id="PTHR30290">
    <property type="entry name" value="PERIPLASMIC BINDING COMPONENT OF ABC TRANSPORTER"/>
    <property type="match status" value="1"/>
</dbReference>
<dbReference type="Gene3D" id="3.40.190.10">
    <property type="entry name" value="Periplasmic binding protein-like II"/>
    <property type="match status" value="1"/>
</dbReference>
<dbReference type="PROSITE" id="PS51257">
    <property type="entry name" value="PROKAR_LIPOPROTEIN"/>
    <property type="match status" value="1"/>
</dbReference>
<evidence type="ECO:0000313" key="7">
    <source>
        <dbReference type="Proteomes" id="UP001596328"/>
    </source>
</evidence>
<keyword evidence="7" id="KW-1185">Reference proteome</keyword>